<proteinExistence type="predicted"/>
<dbReference type="STRING" id="443218.AS9A_2895"/>
<dbReference type="PANTHER" id="PTHR41878:SF1">
    <property type="entry name" value="TNPR PROTEIN"/>
    <property type="match status" value="1"/>
</dbReference>
<dbReference type="InterPro" id="IPR012912">
    <property type="entry name" value="Plasmid_pRiA4b_Orf3-like"/>
</dbReference>
<dbReference type="Pfam" id="PF07929">
    <property type="entry name" value="PRiA4_ORF3"/>
    <property type="match status" value="1"/>
</dbReference>
<evidence type="ECO:0000259" key="2">
    <source>
        <dbReference type="Pfam" id="PF07929"/>
    </source>
</evidence>
<name>F6EJY4_HOYSD</name>
<dbReference type="AlphaFoldDB" id="F6EJY4"/>
<keyword evidence="4" id="KW-1185">Reference proteome</keyword>
<dbReference type="EMBL" id="CP002786">
    <property type="protein sequence ID" value="AEF41342.1"/>
    <property type="molecule type" value="Genomic_DNA"/>
</dbReference>
<dbReference type="SUPFAM" id="SSF159941">
    <property type="entry name" value="MM3350-like"/>
    <property type="match status" value="1"/>
</dbReference>
<evidence type="ECO:0000313" key="3">
    <source>
        <dbReference type="EMBL" id="AEF41342.1"/>
    </source>
</evidence>
<dbReference type="PANTHER" id="PTHR41878">
    <property type="entry name" value="LEXA REPRESSOR-RELATED"/>
    <property type="match status" value="1"/>
</dbReference>
<sequence length="483" mass="53399">MAPSNAPDELPADQQQLLDQFKQRLETMTPSELHEALGSILVAGPAVSDRYAAARPDNRLPRREDVVTFVVRVDINGAEPPLWRRLELASDLLLNEVHDVLQVSFGWQDRHLHRFSSGGGPFDSGAELYLCPFDADAGEDEGVPEEEVRLDEVLSEPGDVLHYVYDYGDNWMHSVKLEKVQPRSGEEPAARCTGGRRPGPPEDCGGVRAYELAVQDPQRSQLEHPLIPFRARDINETLHAMFADVEMPPFVQQFTDSLPSTCTRPVLRLITGANLTAAPVITEANAASMVSRYAWLLRRADSDGIRLTQAGYLPPNVVQEGIQALELEPTIFQVNREVSVGPLLRLRRSAQDKGLLRTKKGTLVLTKLGRRLAHDPLALWHHLARTAPVIAADPCESHALVLLLLTIAGFADDSALTPTAELMTEIGWRMDDEPLDAIDVLDLTQPLYHDLCLVGALSREGWELDHITPGGVQFARAALQRPL</sequence>
<organism evidence="3 4">
    <name type="scientific">Hoyosella subflava (strain DSM 45089 / JCM 17490 / NBRC 109087 / DQS3-9A1)</name>
    <name type="common">Amycolicicoccus subflavus</name>
    <dbReference type="NCBI Taxonomy" id="443218"/>
    <lineage>
        <taxon>Bacteria</taxon>
        <taxon>Bacillati</taxon>
        <taxon>Actinomycetota</taxon>
        <taxon>Actinomycetes</taxon>
        <taxon>Mycobacteriales</taxon>
        <taxon>Hoyosellaceae</taxon>
        <taxon>Hoyosella</taxon>
    </lineage>
</organism>
<evidence type="ECO:0000313" key="4">
    <source>
        <dbReference type="Proteomes" id="UP000009235"/>
    </source>
</evidence>
<dbReference type="KEGG" id="asd:AS9A_2895"/>
<dbReference type="Gene3D" id="3.10.290.30">
    <property type="entry name" value="MM3350-like"/>
    <property type="match status" value="1"/>
</dbReference>
<dbReference type="eggNOG" id="COG3012">
    <property type="taxonomic scope" value="Bacteria"/>
</dbReference>
<gene>
    <name evidence="3" type="ordered locus">AS9A_2895</name>
</gene>
<dbReference type="RefSeq" id="WP_013807691.1">
    <property type="nucleotide sequence ID" value="NC_015564.1"/>
</dbReference>
<feature type="domain" description="Plasmid pRiA4b Orf3-like" evidence="2">
    <location>
        <begin position="69"/>
        <end position="216"/>
    </location>
</feature>
<dbReference type="OrthoDB" id="9816539at2"/>
<dbReference type="Proteomes" id="UP000009235">
    <property type="component" value="Chromosome"/>
</dbReference>
<dbReference type="HOGENOM" id="CLU_035896_0_0_11"/>
<accession>F6EJY4</accession>
<evidence type="ECO:0000256" key="1">
    <source>
        <dbReference type="SAM" id="MobiDB-lite"/>
    </source>
</evidence>
<protein>
    <submittedName>
        <fullName evidence="3">Plasmid pRiA4b ORF-3 family protein</fullName>
    </submittedName>
</protein>
<dbReference type="InterPro" id="IPR024047">
    <property type="entry name" value="MM3350-like_sf"/>
</dbReference>
<reference evidence="3 4" key="1">
    <citation type="journal article" date="2011" name="J. Bacteriol.">
        <title>Complete genome sequence of Amycolicicoccus subflavus DQS3-9A1T, an actinomycete isolated from crude oil-polluted soil.</title>
        <authorList>
            <person name="Cai M."/>
            <person name="Chen W.M."/>
            <person name="Nie Y."/>
            <person name="Chi C.Q."/>
            <person name="Wang Y.N."/>
            <person name="Tang Y.Q."/>
            <person name="Li G.Y."/>
            <person name="Wu X.L."/>
        </authorList>
    </citation>
    <scope>NUCLEOTIDE SEQUENCE [LARGE SCALE GENOMIC DNA]</scope>
    <source>
        <strain evidence="4">DSM 45089 / DQS3-9A1</strain>
    </source>
</reference>
<feature type="region of interest" description="Disordered" evidence="1">
    <location>
        <begin position="182"/>
        <end position="204"/>
    </location>
</feature>